<keyword evidence="15" id="KW-0325">Glycoprotein</keyword>
<evidence type="ECO:0000256" key="31">
    <source>
        <dbReference type="ARBA" id="ARBA00051713"/>
    </source>
</evidence>
<evidence type="ECO:0000256" key="21">
    <source>
        <dbReference type="ARBA" id="ARBA00048541"/>
    </source>
</evidence>
<evidence type="ECO:0000313" key="45">
    <source>
        <dbReference type="Proteomes" id="UP000009136"/>
    </source>
</evidence>
<dbReference type="PANTHER" id="PTHR24185:SF1">
    <property type="entry name" value="CALCIUM-INDEPENDENT PHOSPHOLIPASE A2-GAMMA"/>
    <property type="match status" value="1"/>
</dbReference>
<dbReference type="InterPro" id="IPR016035">
    <property type="entry name" value="Acyl_Trfase/lysoPLipase"/>
</dbReference>
<evidence type="ECO:0000259" key="43">
    <source>
        <dbReference type="PROSITE" id="PS51635"/>
    </source>
</evidence>
<organism evidence="44 45">
    <name type="scientific">Bos taurus</name>
    <name type="common">Bovine</name>
    <dbReference type="NCBI Taxonomy" id="9913"/>
    <lineage>
        <taxon>Eukaryota</taxon>
        <taxon>Metazoa</taxon>
        <taxon>Chordata</taxon>
        <taxon>Craniata</taxon>
        <taxon>Vertebrata</taxon>
        <taxon>Euteleostomi</taxon>
        <taxon>Mammalia</taxon>
        <taxon>Eutheria</taxon>
        <taxon>Laurasiatheria</taxon>
        <taxon>Artiodactyla</taxon>
        <taxon>Ruminantia</taxon>
        <taxon>Pecora</taxon>
        <taxon>Bovidae</taxon>
        <taxon>Bovinae</taxon>
        <taxon>Bos</taxon>
    </lineage>
</organism>
<keyword evidence="9 41" id="KW-0442">Lipid degradation</keyword>
<evidence type="ECO:0000256" key="12">
    <source>
        <dbReference type="ARBA" id="ARBA00023128"/>
    </source>
</evidence>
<comment type="catalytic activity">
    <reaction evidence="19">
        <text>1-hexadecanoyl-2-(5Z,8Z,11Z,14Z-eicosatetraenoyl)-sn-glycero-3-phosphocholine + H2O = 1-hexadecanoyl-sn-glycero-3-phosphocholine + (5Z,8Z,11Z,14Z)-eicosatetraenoate + H(+)</text>
        <dbReference type="Rhea" id="RHEA:40427"/>
        <dbReference type="ChEBI" id="CHEBI:15377"/>
        <dbReference type="ChEBI" id="CHEBI:15378"/>
        <dbReference type="ChEBI" id="CHEBI:32395"/>
        <dbReference type="ChEBI" id="CHEBI:72998"/>
        <dbReference type="ChEBI" id="CHEBI:73003"/>
    </reaction>
    <physiologicalReaction direction="left-to-right" evidence="19">
        <dbReference type="Rhea" id="RHEA:40428"/>
    </physiologicalReaction>
</comment>
<evidence type="ECO:0000256" key="20">
    <source>
        <dbReference type="ARBA" id="ARBA00048454"/>
    </source>
</evidence>
<evidence type="ECO:0000256" key="13">
    <source>
        <dbReference type="ARBA" id="ARBA00023136"/>
    </source>
</evidence>
<evidence type="ECO:0000256" key="10">
    <source>
        <dbReference type="ARBA" id="ARBA00022989"/>
    </source>
</evidence>
<dbReference type="GO" id="GO:0004622">
    <property type="term" value="F:phosphatidylcholine lysophospholipase activity"/>
    <property type="evidence" value="ECO:0007669"/>
    <property type="project" value="UniProtKB-EC"/>
</dbReference>
<sequence length="789" mass="89075">MLLRIPSTIMPGCGIIYWNLSNARSLCGKQRSKQLPFLCSPEHYWRISHISLQRGVHMSRIRCKWTKSEAHSCSKHCSPLSHHGLHLAVLRLSTSAPKGLTKVSPRMSRIKNTLNSVSKAVFGKQNEMISRLAQLKPSSRILRKVTDSGWLKQKNVKQTIKFLKKYSDKSAEKSSIPAKESQVIEKDDIGKPSLFHYTSNITTKFGESFYFLSSHINSYFKREEKMSQQNEDQHFQEKSELELKKVEDEKPSSPDPGILSDKKLDSEASLYSEDKPGSPSGTPEVLPISTKQSIANFLSRPTEGVQALVGGYIGGLVPKLKYDSKSQLEDQEEATKAEQAVSKDKNAEEKRRLSLQREKIIARVSIDNRTRALVQALRRTTDPRLCINRVEELTFHLLEFPEGKGVAVKEKIIPYLLRLRQIKDETLQAAVREILALIGYVDPVKGRGIRILSIDGGGTRGVVALQTLRKLVELTQKPVHQLFDYICGVSTGAILAFMLGLFHMPLDECEELYRKLGSDVFSQNVIVGTVKMSWSHAFYDSQTWENILKDRMGSSLMIETARNPKCPKVAAVSTIVNRGITPKAFVFRNYGHFPGINSHYLGGCQYKMWQAIRASSAAPGYFAEYALGNDLHQDGGLLLNNPSALAMHECKCLWPDVPLECIVSLGTGRYESDVRNNVTYTSLKTKLSNVINSATDTEEVHVMLDGLLPPDTYFRFNPVMCENIPLDESRNEKLNQLQLEGLKYIERNEEKMKKLAKILSQEKTTLQKINDWIKLKTDMYEGLPFFSKL</sequence>
<evidence type="ECO:0000256" key="34">
    <source>
        <dbReference type="ARBA" id="ARBA00052290"/>
    </source>
</evidence>
<comment type="catalytic activity">
    <reaction evidence="20">
        <text>a 1-acyl-sn-glycero-3-phosphocholine + H2O = sn-glycerol 3-phosphocholine + a fatty acid + H(+)</text>
        <dbReference type="Rhea" id="RHEA:15177"/>
        <dbReference type="ChEBI" id="CHEBI:15377"/>
        <dbReference type="ChEBI" id="CHEBI:15378"/>
        <dbReference type="ChEBI" id="CHEBI:16870"/>
        <dbReference type="ChEBI" id="CHEBI:28868"/>
        <dbReference type="ChEBI" id="CHEBI:58168"/>
        <dbReference type="EC" id="3.1.1.5"/>
    </reaction>
    <physiologicalReaction direction="left-to-right" evidence="20">
        <dbReference type="Rhea" id="RHEA:15178"/>
    </physiologicalReaction>
</comment>
<evidence type="ECO:0000256" key="38">
    <source>
        <dbReference type="ARBA" id="ARBA00067804"/>
    </source>
</evidence>
<evidence type="ECO:0000256" key="2">
    <source>
        <dbReference type="ARBA" id="ARBA00004389"/>
    </source>
</evidence>
<evidence type="ECO:0000256" key="14">
    <source>
        <dbReference type="ARBA" id="ARBA00023140"/>
    </source>
</evidence>
<dbReference type="Gene3D" id="3.40.1090.10">
    <property type="entry name" value="Cytosolic phospholipase A2 catalytic domain"/>
    <property type="match status" value="1"/>
</dbReference>
<dbReference type="Pfam" id="PF01734">
    <property type="entry name" value="Patatin"/>
    <property type="match status" value="1"/>
</dbReference>
<evidence type="ECO:0000256" key="6">
    <source>
        <dbReference type="ARBA" id="ARBA00022692"/>
    </source>
</evidence>
<comment type="catalytic activity">
    <reaction evidence="24">
        <text>1-acyl-2-(9Z,12Z)-octadecadienoyl-sn-glycero-3-phosphocholine + H2O = a 1-acyl-sn-glycero-3-phosphocholine + (9Z,12Z)-octadecadienoate + H(+)</text>
        <dbReference type="Rhea" id="RHEA:40643"/>
        <dbReference type="ChEBI" id="CHEBI:15377"/>
        <dbReference type="ChEBI" id="CHEBI:15378"/>
        <dbReference type="ChEBI" id="CHEBI:30245"/>
        <dbReference type="ChEBI" id="CHEBI:58168"/>
        <dbReference type="ChEBI" id="CHEBI:60000"/>
    </reaction>
    <physiologicalReaction direction="left-to-right" evidence="24">
        <dbReference type="Rhea" id="RHEA:40644"/>
    </physiologicalReaction>
</comment>
<evidence type="ECO:0000256" key="17">
    <source>
        <dbReference type="ARBA" id="ARBA00025707"/>
    </source>
</evidence>
<evidence type="ECO:0000256" key="39">
    <source>
        <dbReference type="ARBA" id="ARBA00077226"/>
    </source>
</evidence>
<feature type="active site" description="Proton acceptor" evidence="41">
    <location>
        <position position="634"/>
    </location>
</feature>
<evidence type="ECO:0000256" key="7">
    <source>
        <dbReference type="ARBA" id="ARBA00022801"/>
    </source>
</evidence>
<dbReference type="GO" id="GO:0070328">
    <property type="term" value="P:triglyceride homeostasis"/>
    <property type="evidence" value="ECO:0007669"/>
    <property type="project" value="UniProtKB-ARBA"/>
</dbReference>
<comment type="catalytic activity">
    <reaction evidence="23">
        <text>1-hexadecanoyl-2-(4Z,7Z,10Z,13Z,16Z,19Z-docosahexaenoyl)-sn-glycero-3-phosphocholine + H2O = 2-(4Z,7Z,10Z,13Z,16Z,19Z-docosahexaenoyl)-sn-glycero-3-phosphocholine + hexadecanoate + H(+)</text>
        <dbReference type="Rhea" id="RHEA:41063"/>
        <dbReference type="ChEBI" id="CHEBI:7896"/>
        <dbReference type="ChEBI" id="CHEBI:15377"/>
        <dbReference type="ChEBI" id="CHEBI:15378"/>
        <dbReference type="ChEBI" id="CHEBI:74963"/>
        <dbReference type="ChEBI" id="CHEBI:76085"/>
    </reaction>
    <physiologicalReaction direction="left-to-right" evidence="23">
        <dbReference type="Rhea" id="RHEA:41064"/>
    </physiologicalReaction>
</comment>
<comment type="catalytic activity">
    <reaction evidence="18">
        <text>a 1,2-diacyl-sn-glycero-3-phosphoethanolamine + H2O = a 1-acyl-sn-glycero-3-phosphoethanolamine + a fatty acid + H(+)</text>
        <dbReference type="Rhea" id="RHEA:44604"/>
        <dbReference type="ChEBI" id="CHEBI:15377"/>
        <dbReference type="ChEBI" id="CHEBI:15378"/>
        <dbReference type="ChEBI" id="CHEBI:28868"/>
        <dbReference type="ChEBI" id="CHEBI:64381"/>
        <dbReference type="ChEBI" id="CHEBI:64612"/>
    </reaction>
    <physiologicalReaction direction="left-to-right" evidence="18">
        <dbReference type="Rhea" id="RHEA:44605"/>
    </physiologicalReaction>
</comment>
<proteinExistence type="predicted"/>
<keyword evidence="13" id="KW-0472">Membrane</keyword>
<evidence type="ECO:0000256" key="28">
    <source>
        <dbReference type="ARBA" id="ARBA00051089"/>
    </source>
</evidence>
<feature type="short sequence motif" description="DGA/G" evidence="41">
    <location>
        <begin position="634"/>
        <end position="636"/>
    </location>
</feature>
<comment type="catalytic activity">
    <reaction evidence="16">
        <text>1-hexadecanoyl-2-(9Z,12Z-octadecadienoyl)-sn-glycero-3-phosphocholine + H2O = (9Z,12Z)-octadecadienoate + 1-hexadecanoyl-sn-glycero-3-phosphocholine + H(+)</text>
        <dbReference type="Rhea" id="RHEA:40811"/>
        <dbReference type="ChEBI" id="CHEBI:15377"/>
        <dbReference type="ChEBI" id="CHEBI:15378"/>
        <dbReference type="ChEBI" id="CHEBI:30245"/>
        <dbReference type="ChEBI" id="CHEBI:72998"/>
        <dbReference type="ChEBI" id="CHEBI:73002"/>
    </reaction>
    <physiologicalReaction direction="left-to-right" evidence="16">
        <dbReference type="Rhea" id="RHEA:40812"/>
    </physiologicalReaction>
</comment>
<evidence type="ECO:0000256" key="19">
    <source>
        <dbReference type="ARBA" id="ARBA00048373"/>
    </source>
</evidence>
<comment type="catalytic activity">
    <reaction evidence="32">
        <text>1-octadecanoyl-2-(9Z-octadecenoyl)-sn-glycero-3-phosphocholine + H2O = 1-octadecanoyl-sn-glycero-3-phosphocholine + (9Z)-octadecenoate + H(+)</text>
        <dbReference type="Rhea" id="RHEA:40819"/>
        <dbReference type="ChEBI" id="CHEBI:15377"/>
        <dbReference type="ChEBI" id="CHEBI:15378"/>
        <dbReference type="ChEBI" id="CHEBI:30823"/>
        <dbReference type="ChEBI" id="CHEBI:73858"/>
        <dbReference type="ChEBI" id="CHEBI:75034"/>
    </reaction>
    <physiologicalReaction direction="left-to-right" evidence="32">
        <dbReference type="Rhea" id="RHEA:40820"/>
    </physiologicalReaction>
</comment>
<comment type="catalytic activity">
    <reaction evidence="34">
        <text>1-O-(1Z)-hexadecenyl-2 (5Z,8Z,11Z,14Z)-eicosatetraenoyl-sn-glycero-3-phosphocholine + H2O = 1-(1Z-hexadecenyl)-sn-glycero-3-phosphocholine + (5Z,8Z,11Z,14Z)-eicosatetraenoate + H(+)</text>
        <dbReference type="Rhea" id="RHEA:40579"/>
        <dbReference type="ChEBI" id="CHEBI:15377"/>
        <dbReference type="ChEBI" id="CHEBI:15378"/>
        <dbReference type="ChEBI" id="CHEBI:32395"/>
        <dbReference type="ChEBI" id="CHEBI:73850"/>
        <dbReference type="ChEBI" id="CHEBI:77292"/>
    </reaction>
    <physiologicalReaction direction="left-to-right" evidence="34">
        <dbReference type="Rhea" id="RHEA:40580"/>
    </physiologicalReaction>
</comment>
<evidence type="ECO:0000256" key="36">
    <source>
        <dbReference type="ARBA" id="ARBA00052656"/>
    </source>
</evidence>
<evidence type="ECO:0000256" key="32">
    <source>
        <dbReference type="ARBA" id="ARBA00051855"/>
    </source>
</evidence>
<evidence type="ECO:0000256" key="37">
    <source>
        <dbReference type="ARBA" id="ARBA00052864"/>
    </source>
</evidence>
<evidence type="ECO:0000256" key="3">
    <source>
        <dbReference type="ARBA" id="ARBA00004549"/>
    </source>
</evidence>
<protein>
    <recommendedName>
        <fullName evidence="38">Calcium-independent phospholipase A2-gamma</fullName>
        <ecNumber evidence="5">3.1.1.5</ecNumber>
    </recommendedName>
    <alternativeName>
        <fullName evidence="39">Intracellular membrane-associated calcium-independent phospholipase A2 gamma</fullName>
    </alternativeName>
    <alternativeName>
        <fullName evidence="40">Patatin-like phospholipase domain-containing protein 8</fullName>
    </alternativeName>
</protein>
<evidence type="ECO:0000256" key="40">
    <source>
        <dbReference type="ARBA" id="ARBA00078893"/>
    </source>
</evidence>
<evidence type="ECO:0000256" key="41">
    <source>
        <dbReference type="PROSITE-ProRule" id="PRU01161"/>
    </source>
</evidence>
<keyword evidence="14" id="KW-0576">Peroxisome</keyword>
<dbReference type="InterPro" id="IPR045217">
    <property type="entry name" value="PNPLA8-like"/>
</dbReference>
<accession>A0AAA9RYE9</accession>
<comment type="catalytic activity">
    <reaction evidence="21">
        <text>1-hexadecanoyl-2-(5Z,8Z,11Z,14Z-eicosatetraenoyl)-sn-glycero-3-phosphoethanolamine + H2O = 1-hexadecanoyl-sn-glycero-3-phosphoethanolamine + (5Z,8Z,11Z,14Z)-eicosatetraenoate + H(+)</text>
        <dbReference type="Rhea" id="RHEA:40431"/>
        <dbReference type="ChEBI" id="CHEBI:15377"/>
        <dbReference type="ChEBI" id="CHEBI:15378"/>
        <dbReference type="ChEBI" id="CHEBI:32395"/>
        <dbReference type="ChEBI" id="CHEBI:73004"/>
        <dbReference type="ChEBI" id="CHEBI:73009"/>
    </reaction>
    <physiologicalReaction direction="left-to-right" evidence="21">
        <dbReference type="Rhea" id="RHEA:40432"/>
    </physiologicalReaction>
</comment>
<dbReference type="GeneTree" id="ENSGT00940000154738"/>
<keyword evidence="11 41" id="KW-0443">Lipid metabolism</keyword>
<gene>
    <name evidence="44" type="primary">PNPLA8</name>
</gene>
<comment type="catalytic activity">
    <reaction evidence="22">
        <text>1-hexadecanoyl-2-(9Z-octadecenoyl)-sn-glycero-3-phosphocholine + H2O = 1-hexadecanoyl-sn-glycero-3-phosphocholine + (9Z)-octadecenoate + H(+)</text>
        <dbReference type="Rhea" id="RHEA:38779"/>
        <dbReference type="ChEBI" id="CHEBI:15377"/>
        <dbReference type="ChEBI" id="CHEBI:15378"/>
        <dbReference type="ChEBI" id="CHEBI:30823"/>
        <dbReference type="ChEBI" id="CHEBI:72998"/>
        <dbReference type="ChEBI" id="CHEBI:73001"/>
    </reaction>
    <physiologicalReaction direction="left-to-right" evidence="22">
        <dbReference type="Rhea" id="RHEA:38780"/>
    </physiologicalReaction>
</comment>
<comment type="subcellular location">
    <subcellularLocation>
        <location evidence="2">Endoplasmic reticulum membrane</location>
        <topology evidence="2">Single-pass membrane protein</topology>
    </subcellularLocation>
    <subcellularLocation>
        <location evidence="1">Mitochondrion membrane</location>
        <topology evidence="1">Single-pass membrane protein</topology>
    </subcellularLocation>
    <subcellularLocation>
        <location evidence="3">Peroxisome membrane</location>
        <topology evidence="3">Single-pass membrane protein</topology>
    </subcellularLocation>
</comment>
<dbReference type="PANTHER" id="PTHR24185">
    <property type="entry name" value="CALCIUM-INDEPENDENT PHOSPHOLIPASE A2-GAMMA"/>
    <property type="match status" value="1"/>
</dbReference>
<dbReference type="GO" id="GO:0005778">
    <property type="term" value="C:peroxisomal membrane"/>
    <property type="evidence" value="ECO:0007669"/>
    <property type="project" value="UniProtKB-SubCell"/>
</dbReference>
<dbReference type="GO" id="GO:0016042">
    <property type="term" value="P:lipid catabolic process"/>
    <property type="evidence" value="ECO:0007669"/>
    <property type="project" value="UniProtKB-UniRule"/>
</dbReference>
<comment type="catalytic activity">
    <reaction evidence="35">
        <text>a 1,2-diacyl-sn-glycero-3-phosphocholine + H2O = a 1-acyl-sn-glycero-3-phosphocholine + a fatty acid + H(+)</text>
        <dbReference type="Rhea" id="RHEA:15801"/>
        <dbReference type="ChEBI" id="CHEBI:15377"/>
        <dbReference type="ChEBI" id="CHEBI:15378"/>
        <dbReference type="ChEBI" id="CHEBI:28868"/>
        <dbReference type="ChEBI" id="CHEBI:57643"/>
        <dbReference type="ChEBI" id="CHEBI:58168"/>
    </reaction>
    <physiologicalReaction direction="left-to-right" evidence="35">
        <dbReference type="Rhea" id="RHEA:15802"/>
    </physiologicalReaction>
</comment>
<evidence type="ECO:0000256" key="9">
    <source>
        <dbReference type="ARBA" id="ARBA00022963"/>
    </source>
</evidence>
<evidence type="ECO:0000256" key="27">
    <source>
        <dbReference type="ARBA" id="ARBA00050929"/>
    </source>
</evidence>
<comment type="pathway">
    <text evidence="4">Lipid metabolism.</text>
</comment>
<reference evidence="44" key="2">
    <citation type="submission" date="2025-08" db="UniProtKB">
        <authorList>
            <consortium name="Ensembl"/>
        </authorList>
    </citation>
    <scope>IDENTIFICATION</scope>
    <source>
        <strain evidence="44">Hereford</strain>
    </source>
</reference>
<comment type="catalytic activity">
    <reaction evidence="36">
        <text>1-octadecanoyl-2-(9Z-octadecenoyl)-sn-glycero-3-phosphocholine + H2O = 2-(9Z-octadecenoyl)-sn-glycero-3-phosphocholine + octadecanoate + H(+)</text>
        <dbReference type="Rhea" id="RHEA:40823"/>
        <dbReference type="ChEBI" id="CHEBI:15377"/>
        <dbReference type="ChEBI" id="CHEBI:15378"/>
        <dbReference type="ChEBI" id="CHEBI:25629"/>
        <dbReference type="ChEBI" id="CHEBI:75034"/>
        <dbReference type="ChEBI" id="CHEBI:76071"/>
    </reaction>
    <physiologicalReaction direction="left-to-right" evidence="36">
        <dbReference type="Rhea" id="RHEA:40824"/>
    </physiologicalReaction>
</comment>
<feature type="region of interest" description="Disordered" evidence="42">
    <location>
        <begin position="243"/>
        <end position="286"/>
    </location>
</feature>
<keyword evidence="8" id="KW-0256">Endoplasmic reticulum</keyword>
<keyword evidence="45" id="KW-1185">Reference proteome</keyword>
<evidence type="ECO:0000256" key="1">
    <source>
        <dbReference type="ARBA" id="ARBA00004304"/>
    </source>
</evidence>
<keyword evidence="6" id="KW-0812">Transmembrane</keyword>
<dbReference type="EC" id="3.1.1.5" evidence="5"/>
<feature type="compositionally biased region" description="Basic and acidic residues" evidence="42">
    <location>
        <begin position="260"/>
        <end position="276"/>
    </location>
</feature>
<evidence type="ECO:0000256" key="24">
    <source>
        <dbReference type="ARBA" id="ARBA00050467"/>
    </source>
</evidence>
<comment type="catalytic activity">
    <reaction evidence="29">
        <text>1-acyl-2-(5Z,8Z,11Z,14Z-eicosatetraenoyl)-sn-glycero-3-phosphocholine + H2O = a 1-acyl-sn-glycero-3-phosphocholine + (5Z,8Z,11Z,14Z)-eicosatetraenoate + H(+)</text>
        <dbReference type="Rhea" id="RHEA:40651"/>
        <dbReference type="ChEBI" id="CHEBI:15377"/>
        <dbReference type="ChEBI" id="CHEBI:15378"/>
        <dbReference type="ChEBI" id="CHEBI:32395"/>
        <dbReference type="ChEBI" id="CHEBI:58168"/>
        <dbReference type="ChEBI" id="CHEBI:75063"/>
    </reaction>
    <physiologicalReaction direction="left-to-right" evidence="29">
        <dbReference type="Rhea" id="RHEA:40652"/>
    </physiologicalReaction>
</comment>
<evidence type="ECO:0000256" key="26">
    <source>
        <dbReference type="ARBA" id="ARBA00050796"/>
    </source>
</evidence>
<comment type="catalytic activity">
    <reaction evidence="28">
        <text>1-acyl-2-(5Z,8Z,11Z,14Z)-eicosatetraenoyl-sn-glycero-3-phosphoethanolamine + H2O = a 1-acyl-sn-glycero-3-phosphoethanolamine + (5Z,8Z,11Z,14Z)-eicosatetraenoate + H(+)</text>
        <dbReference type="Rhea" id="RHEA:40647"/>
        <dbReference type="ChEBI" id="CHEBI:15377"/>
        <dbReference type="ChEBI" id="CHEBI:15378"/>
        <dbReference type="ChEBI" id="CHEBI:32395"/>
        <dbReference type="ChEBI" id="CHEBI:64381"/>
        <dbReference type="ChEBI" id="CHEBI:75067"/>
    </reaction>
    <physiologicalReaction direction="left-to-right" evidence="28">
        <dbReference type="Rhea" id="RHEA:40648"/>
    </physiologicalReaction>
</comment>
<dbReference type="GO" id="GO:0032048">
    <property type="term" value="P:cardiolipin metabolic process"/>
    <property type="evidence" value="ECO:0007669"/>
    <property type="project" value="UniProtKB-ARBA"/>
</dbReference>
<reference evidence="44" key="1">
    <citation type="submission" date="2018-03" db="EMBL/GenBank/DDBJ databases">
        <title>ARS-UCD1.2.</title>
        <authorList>
            <person name="Rosen B.D."/>
            <person name="Bickhart D.M."/>
            <person name="Koren S."/>
            <person name="Schnabel R.D."/>
            <person name="Hall R."/>
            <person name="Zimin A."/>
            <person name="Dreischer C."/>
            <person name="Schultheiss S."/>
            <person name="Schroeder S.G."/>
            <person name="Elsik C.G."/>
            <person name="Couldrey C."/>
            <person name="Liu G.E."/>
            <person name="Van Tassell C.P."/>
            <person name="Phillippy A.M."/>
            <person name="Smith T.P.L."/>
            <person name="Medrano J.F."/>
        </authorList>
    </citation>
    <scope>NUCLEOTIDE SEQUENCE [LARGE SCALE GENOMIC DNA]</scope>
    <source>
        <strain evidence="44">Hereford</strain>
    </source>
</reference>
<dbReference type="FunFam" id="3.40.1090.10:FF:000012">
    <property type="entry name" value="calcium-independent phospholipase A2-gamma isoform X1"/>
    <property type="match status" value="1"/>
</dbReference>
<evidence type="ECO:0000256" key="4">
    <source>
        <dbReference type="ARBA" id="ARBA00005189"/>
    </source>
</evidence>
<evidence type="ECO:0000256" key="18">
    <source>
        <dbReference type="ARBA" id="ARBA00036775"/>
    </source>
</evidence>
<comment type="catalytic activity">
    <reaction evidence="25">
        <text>1'-[1-acyl-2-(9-hydroxy-(10E,12Z)-octadecadienoyl)-sn-glycero-3-phospho]-3'-[1,2-diacyl-sn-glycero-3-phospho]-glycerol + H2O = 9-hydroxy-(10E,12Z)-octadecadienoate + 1'-[1,2-diacyl-sn-glycero-3-phospho],3'-[1-acyl-sn-glycero-3-phospho]-glycerol + H(+)</text>
        <dbReference type="Rhea" id="RHEA:67272"/>
        <dbReference type="ChEBI" id="CHEBI:15377"/>
        <dbReference type="ChEBI" id="CHEBI:15378"/>
        <dbReference type="ChEBI" id="CHEBI:64743"/>
        <dbReference type="ChEBI" id="CHEBI:133820"/>
        <dbReference type="ChEBI" id="CHEBI:167908"/>
    </reaction>
    <physiologicalReaction direction="left-to-right" evidence="25">
        <dbReference type="Rhea" id="RHEA:67273"/>
    </physiologicalReaction>
</comment>
<reference evidence="44" key="3">
    <citation type="submission" date="2025-09" db="UniProtKB">
        <authorList>
            <consortium name="Ensembl"/>
        </authorList>
    </citation>
    <scope>IDENTIFICATION</scope>
    <source>
        <strain evidence="44">Hereford</strain>
    </source>
</reference>
<name>A0AAA9RYE9_BOVIN</name>
<evidence type="ECO:0000256" key="25">
    <source>
        <dbReference type="ARBA" id="ARBA00050774"/>
    </source>
</evidence>
<dbReference type="PROSITE" id="PS51635">
    <property type="entry name" value="PNPLA"/>
    <property type="match status" value="1"/>
</dbReference>
<evidence type="ECO:0000256" key="22">
    <source>
        <dbReference type="ARBA" id="ARBA00048699"/>
    </source>
</evidence>
<evidence type="ECO:0000313" key="44">
    <source>
        <dbReference type="Ensembl" id="ENSBTAP00000078596.1"/>
    </source>
</evidence>
<evidence type="ECO:0000256" key="8">
    <source>
        <dbReference type="ARBA" id="ARBA00022824"/>
    </source>
</evidence>
<dbReference type="Proteomes" id="UP000009136">
    <property type="component" value="Chromosome 4"/>
</dbReference>
<feature type="compositionally biased region" description="Basic and acidic residues" evidence="42">
    <location>
        <begin position="243"/>
        <end position="252"/>
    </location>
</feature>
<dbReference type="InterPro" id="IPR002641">
    <property type="entry name" value="PNPLA_dom"/>
</dbReference>
<comment type="catalytic activity">
    <reaction evidence="33">
        <text>a 1,2-diacyl-sn-glycero-3-phosphocholine + H2O = a 2-acyl-sn-glycero-3-phosphocholine + a fatty acid + H(+)</text>
        <dbReference type="Rhea" id="RHEA:18689"/>
        <dbReference type="ChEBI" id="CHEBI:15377"/>
        <dbReference type="ChEBI" id="CHEBI:15378"/>
        <dbReference type="ChEBI" id="CHEBI:28868"/>
        <dbReference type="ChEBI" id="CHEBI:57643"/>
        <dbReference type="ChEBI" id="CHEBI:57875"/>
    </reaction>
    <physiologicalReaction direction="left-to-right" evidence="33">
        <dbReference type="Rhea" id="RHEA:18690"/>
    </physiologicalReaction>
</comment>
<comment type="catalytic activity">
    <reaction evidence="26">
        <text>a 1-O-(1Z-alkenyl)-2-acyl-sn-glycero-3-phosphocholine + H2O = a 1-O-(1Z-alkenyl)-sn-glycero-3-phosphocholine + a fatty acid + H(+)</text>
        <dbReference type="Rhea" id="RHEA:44068"/>
        <dbReference type="ChEBI" id="CHEBI:15377"/>
        <dbReference type="ChEBI" id="CHEBI:15378"/>
        <dbReference type="ChEBI" id="CHEBI:28868"/>
        <dbReference type="ChEBI" id="CHEBI:77286"/>
        <dbReference type="ChEBI" id="CHEBI:77287"/>
    </reaction>
    <physiologicalReaction direction="left-to-right" evidence="26">
        <dbReference type="Rhea" id="RHEA:44069"/>
    </physiologicalReaction>
</comment>
<comment type="catalytic activity">
    <reaction evidence="37">
        <text>1-hexadecanoyl-2-(5Z,8Z,11Z,14Z-eicosatetraenoyl)-sn-glycero-3-phosphocholine + H2O = 2-(5Z,8Z,11Z,14Z)-eicosatetraenoyl-sn-glycero-3-phosphocholine + hexadecanoate + H(+)</text>
        <dbReference type="Rhea" id="RHEA:40571"/>
        <dbReference type="ChEBI" id="CHEBI:7896"/>
        <dbReference type="ChEBI" id="CHEBI:15377"/>
        <dbReference type="ChEBI" id="CHEBI:15378"/>
        <dbReference type="ChEBI" id="CHEBI:73003"/>
        <dbReference type="ChEBI" id="CHEBI:76079"/>
    </reaction>
    <physiologicalReaction direction="left-to-right" evidence="37">
        <dbReference type="Rhea" id="RHEA:40572"/>
    </physiologicalReaction>
</comment>
<evidence type="ECO:0000256" key="23">
    <source>
        <dbReference type="ARBA" id="ARBA00050264"/>
    </source>
</evidence>
<evidence type="ECO:0000256" key="29">
    <source>
        <dbReference type="ARBA" id="ARBA00051274"/>
    </source>
</evidence>
<evidence type="ECO:0000256" key="42">
    <source>
        <dbReference type="SAM" id="MobiDB-lite"/>
    </source>
</evidence>
<evidence type="ECO:0000256" key="11">
    <source>
        <dbReference type="ARBA" id="ARBA00023098"/>
    </source>
</evidence>
<comment type="catalytic activity">
    <reaction evidence="27">
        <text>1-acyl-2-(9Z,12Z)-octadecadienoyl-sn-glycero-3-phosphoethanolamine + H2O = a 1-acyl-sn-glycero-3-phosphoethanolamine + (9Z,12Z)-octadecadienoate + H(+)</text>
        <dbReference type="Rhea" id="RHEA:40639"/>
        <dbReference type="ChEBI" id="CHEBI:15377"/>
        <dbReference type="ChEBI" id="CHEBI:15378"/>
        <dbReference type="ChEBI" id="CHEBI:30245"/>
        <dbReference type="ChEBI" id="CHEBI:64381"/>
        <dbReference type="ChEBI" id="CHEBI:75069"/>
    </reaction>
    <physiologicalReaction direction="left-to-right" evidence="27">
        <dbReference type="Rhea" id="RHEA:40640"/>
    </physiologicalReaction>
</comment>
<evidence type="ECO:0000256" key="30">
    <source>
        <dbReference type="ARBA" id="ARBA00051658"/>
    </source>
</evidence>
<dbReference type="AlphaFoldDB" id="A0AAA9RYE9"/>
<dbReference type="GO" id="GO:0005789">
    <property type="term" value="C:endoplasmic reticulum membrane"/>
    <property type="evidence" value="ECO:0007669"/>
    <property type="project" value="UniProtKB-SubCell"/>
</dbReference>
<keyword evidence="7 41" id="KW-0378">Hydrolase</keyword>
<comment type="catalytic activity">
    <reaction evidence="31">
        <text>1-O-(1Z-hexadecenyl)-2-(9Z-octadecenoyl)-sn-glycero-3-phosphocholine + H2O = 1-(1Z-hexadecenyl)-sn-glycero-3-phosphocholine + (9Z)-octadecenoate + H(+)</text>
        <dbReference type="Rhea" id="RHEA:67156"/>
        <dbReference type="ChEBI" id="CHEBI:15377"/>
        <dbReference type="ChEBI" id="CHEBI:15378"/>
        <dbReference type="ChEBI" id="CHEBI:30823"/>
        <dbReference type="ChEBI" id="CHEBI:73850"/>
        <dbReference type="ChEBI" id="CHEBI:86232"/>
    </reaction>
    <physiologicalReaction direction="left-to-right" evidence="31">
        <dbReference type="Rhea" id="RHEA:67157"/>
    </physiologicalReaction>
</comment>
<evidence type="ECO:0000256" key="15">
    <source>
        <dbReference type="ARBA" id="ARBA00023180"/>
    </source>
</evidence>
<comment type="pathway">
    <text evidence="17">Phospholipid metabolism.</text>
</comment>
<dbReference type="GO" id="GO:0031966">
    <property type="term" value="C:mitochondrial membrane"/>
    <property type="evidence" value="ECO:0007669"/>
    <property type="project" value="UniProtKB-SubCell"/>
</dbReference>
<evidence type="ECO:0000256" key="5">
    <source>
        <dbReference type="ARBA" id="ARBA00013274"/>
    </source>
</evidence>
<dbReference type="Ensembl" id="ENSBTAT00000106401.1">
    <property type="protein sequence ID" value="ENSBTAP00000078596.1"/>
    <property type="gene ID" value="ENSBTAG00000024387.6"/>
</dbReference>
<dbReference type="CDD" id="cd07211">
    <property type="entry name" value="Pat_PNPLA8"/>
    <property type="match status" value="1"/>
</dbReference>
<evidence type="ECO:0000256" key="33">
    <source>
        <dbReference type="ARBA" id="ARBA00052045"/>
    </source>
</evidence>
<keyword evidence="12" id="KW-0496">Mitochondrion</keyword>
<dbReference type="SUPFAM" id="SSF52151">
    <property type="entry name" value="FabD/lysophospholipase-like"/>
    <property type="match status" value="1"/>
</dbReference>
<feature type="short sequence motif" description="GXGXXG" evidence="41">
    <location>
        <begin position="456"/>
        <end position="461"/>
    </location>
</feature>
<feature type="short sequence motif" description="GXSXG" evidence="41">
    <location>
        <begin position="488"/>
        <end position="492"/>
    </location>
</feature>
<comment type="catalytic activity">
    <reaction evidence="30">
        <text>1',3'-bis-[1,2-di-(9Z,12Z-octadecadienoyl)-sn-glycero-3-phospho]-glycerol + H2O = 1'-[1,2-di-(9Z,12Z-octadecadienoyl)-sn-glycero-3-phospho]-3'-[1-(9Z,12Z-octadecadienoyl)-sn-glycero-3-phospho]-glycerol + (9Z,12Z)-octadecadienoate + H(+)</text>
        <dbReference type="Rhea" id="RHEA:52812"/>
        <dbReference type="ChEBI" id="CHEBI:15377"/>
        <dbReference type="ChEBI" id="CHEBI:15378"/>
        <dbReference type="ChEBI" id="CHEBI:30245"/>
        <dbReference type="ChEBI" id="CHEBI:83580"/>
        <dbReference type="ChEBI" id="CHEBI:83581"/>
    </reaction>
    <physiologicalReaction direction="left-to-right" evidence="30">
        <dbReference type="Rhea" id="RHEA:52813"/>
    </physiologicalReaction>
</comment>
<evidence type="ECO:0000256" key="35">
    <source>
        <dbReference type="ARBA" id="ARBA00052490"/>
    </source>
</evidence>
<keyword evidence="10" id="KW-1133">Transmembrane helix</keyword>
<evidence type="ECO:0000256" key="16">
    <source>
        <dbReference type="ARBA" id="ARBA00023408"/>
    </source>
</evidence>
<feature type="domain" description="PNPLA" evidence="43">
    <location>
        <begin position="452"/>
        <end position="647"/>
    </location>
</feature>
<dbReference type="GO" id="GO:0047499">
    <property type="term" value="F:calcium-independent phospholipase A2 activity"/>
    <property type="evidence" value="ECO:0007669"/>
    <property type="project" value="UniProtKB-ARBA"/>
</dbReference>
<feature type="active site" description="Nucleophile" evidence="41">
    <location>
        <position position="490"/>
    </location>
</feature>